<dbReference type="PROSITE" id="PS50969">
    <property type="entry name" value="FCP1"/>
    <property type="match status" value="1"/>
</dbReference>
<feature type="domain" description="FCP1 homology" evidence="1">
    <location>
        <begin position="1"/>
        <end position="161"/>
    </location>
</feature>
<reference evidence="2 3" key="1">
    <citation type="submission" date="2020-10" db="EMBL/GenBank/DDBJ databases">
        <title>Phylogeny of dyella-like bacteria.</title>
        <authorList>
            <person name="Fu J."/>
        </authorList>
    </citation>
    <scope>NUCLEOTIDE SEQUENCE [LARGE SCALE GENOMIC DNA]</scope>
    <source>
        <strain evidence="2 3">THG-B117</strain>
    </source>
</reference>
<dbReference type="Proteomes" id="UP001430065">
    <property type="component" value="Unassembled WGS sequence"/>
</dbReference>
<dbReference type="Pfam" id="PF03031">
    <property type="entry name" value="NIF"/>
    <property type="match status" value="1"/>
</dbReference>
<dbReference type="InterPro" id="IPR050365">
    <property type="entry name" value="TIM50"/>
</dbReference>
<dbReference type="InterPro" id="IPR023214">
    <property type="entry name" value="HAD_sf"/>
</dbReference>
<dbReference type="EMBL" id="JADIKC010000013">
    <property type="protein sequence ID" value="MBM7123540.1"/>
    <property type="molecule type" value="Genomic_DNA"/>
</dbReference>
<evidence type="ECO:0000313" key="2">
    <source>
        <dbReference type="EMBL" id="MBM7123540.1"/>
    </source>
</evidence>
<keyword evidence="2" id="KW-0378">Hydrolase</keyword>
<dbReference type="SMART" id="SM00577">
    <property type="entry name" value="CPDc"/>
    <property type="match status" value="1"/>
</dbReference>
<evidence type="ECO:0000259" key="1">
    <source>
        <dbReference type="PROSITE" id="PS50969"/>
    </source>
</evidence>
<accession>A0ABS2JWZ9</accession>
<evidence type="ECO:0000313" key="3">
    <source>
        <dbReference type="Proteomes" id="UP001430065"/>
    </source>
</evidence>
<keyword evidence="3" id="KW-1185">Reference proteome</keyword>
<name>A0ABS2JWZ9_9GAMM</name>
<organism evidence="2 3">
    <name type="scientific">Dyella kyungheensis</name>
    <dbReference type="NCBI Taxonomy" id="1242174"/>
    <lineage>
        <taxon>Bacteria</taxon>
        <taxon>Pseudomonadati</taxon>
        <taxon>Pseudomonadota</taxon>
        <taxon>Gammaproteobacteria</taxon>
        <taxon>Lysobacterales</taxon>
        <taxon>Rhodanobacteraceae</taxon>
        <taxon>Dyella</taxon>
    </lineage>
</organism>
<dbReference type="GO" id="GO:0016787">
    <property type="term" value="F:hydrolase activity"/>
    <property type="evidence" value="ECO:0007669"/>
    <property type="project" value="UniProtKB-KW"/>
</dbReference>
<gene>
    <name evidence="2" type="ORF">ISP20_20415</name>
</gene>
<dbReference type="InterPro" id="IPR036412">
    <property type="entry name" value="HAD-like_sf"/>
</dbReference>
<dbReference type="InterPro" id="IPR004274">
    <property type="entry name" value="FCP1_dom"/>
</dbReference>
<dbReference type="RefSeq" id="WP_204638047.1">
    <property type="nucleotide sequence ID" value="NZ_JADIKC010000013.1"/>
</dbReference>
<dbReference type="Gene3D" id="3.40.50.1000">
    <property type="entry name" value="HAD superfamily/HAD-like"/>
    <property type="match status" value="1"/>
</dbReference>
<proteinExistence type="predicted"/>
<protein>
    <submittedName>
        <fullName evidence="2">HAD family hydrolase</fullName>
    </submittedName>
</protein>
<sequence length="194" mass="22691">MDQQHLLILDLDETLVHATDVPLPRAPDFEIPPYALYLRPGVGEFLDWALTTFKVAVWTSSSPKYAEIVTSLLFEDLSKLEFVWARDRCTPRRDFERDVWWDSKPLHKVRRRGFDLRRVLAVDDNPEKYARSYGNLVAVSPYHGSLDDDELPHLRRYLEQLAIHPNVRSVEKRFWRRRLEDAGRSSSEERDGGG</sequence>
<dbReference type="SUPFAM" id="SSF56784">
    <property type="entry name" value="HAD-like"/>
    <property type="match status" value="1"/>
</dbReference>
<comment type="caution">
    <text evidence="2">The sequence shown here is derived from an EMBL/GenBank/DDBJ whole genome shotgun (WGS) entry which is preliminary data.</text>
</comment>
<dbReference type="PANTHER" id="PTHR12210">
    <property type="entry name" value="DULLARD PROTEIN PHOSPHATASE"/>
    <property type="match status" value="1"/>
</dbReference>